<keyword evidence="1" id="KW-0472">Membrane</keyword>
<sequence>MLSGTSLVLLPSESRNHLTAAWWMGIPAGVVIFLTTLAISLVGDWLRDMLDPNLGAKDE</sequence>
<keyword evidence="1" id="KW-0812">Transmembrane</keyword>
<dbReference type="AlphaFoldDB" id="A0AAJ5VTA4"/>
<proteinExistence type="predicted"/>
<protein>
    <recommendedName>
        <fullName evidence="4">ABC transmembrane type-1 domain-containing protein</fullName>
    </recommendedName>
</protein>
<dbReference type="Proteomes" id="UP001217476">
    <property type="component" value="Chromosome"/>
</dbReference>
<evidence type="ECO:0000313" key="2">
    <source>
        <dbReference type="EMBL" id="WEK03766.1"/>
    </source>
</evidence>
<evidence type="ECO:0000256" key="1">
    <source>
        <dbReference type="SAM" id="Phobius"/>
    </source>
</evidence>
<organism evidence="2 3">
    <name type="scientific">Candidatus Devosia phytovorans</name>
    <dbReference type="NCBI Taxonomy" id="3121372"/>
    <lineage>
        <taxon>Bacteria</taxon>
        <taxon>Pseudomonadati</taxon>
        <taxon>Pseudomonadota</taxon>
        <taxon>Alphaproteobacteria</taxon>
        <taxon>Hyphomicrobiales</taxon>
        <taxon>Devosiaceae</taxon>
        <taxon>Devosia</taxon>
    </lineage>
</organism>
<reference evidence="2" key="1">
    <citation type="submission" date="2023-03" db="EMBL/GenBank/DDBJ databases">
        <title>Andean soil-derived lignocellulolytic bacterial consortium as a source of novel taxa and putative plastic-active enzymes.</title>
        <authorList>
            <person name="Diaz-Garcia L."/>
            <person name="Chuvochina M."/>
            <person name="Feuerriegel G."/>
            <person name="Bunk B."/>
            <person name="Sproer C."/>
            <person name="Streit W.R."/>
            <person name="Rodriguez L.M."/>
            <person name="Overmann J."/>
            <person name="Jimenez D.J."/>
        </authorList>
    </citation>
    <scope>NUCLEOTIDE SEQUENCE</scope>
    <source>
        <strain evidence="2">MAG 4196</strain>
    </source>
</reference>
<name>A0AAJ5VTA4_9HYPH</name>
<keyword evidence="1" id="KW-1133">Transmembrane helix</keyword>
<evidence type="ECO:0000313" key="3">
    <source>
        <dbReference type="Proteomes" id="UP001217476"/>
    </source>
</evidence>
<dbReference type="EMBL" id="CP119312">
    <property type="protein sequence ID" value="WEK03766.1"/>
    <property type="molecule type" value="Genomic_DNA"/>
</dbReference>
<feature type="transmembrane region" description="Helical" evidence="1">
    <location>
        <begin position="20"/>
        <end position="42"/>
    </location>
</feature>
<accession>A0AAJ5VTA4</accession>
<evidence type="ECO:0008006" key="4">
    <source>
        <dbReference type="Google" id="ProtNLM"/>
    </source>
</evidence>
<gene>
    <name evidence="2" type="ORF">P0Y65_16445</name>
</gene>